<sequence length="132" mass="15256">MDLWDNYKTSVFLCHQPLGDQINFAIISAQNPCGHVQTPSRNLLLDTHFARTLDSLHVPYREIVGCSPDLRFQEKSWAVLCDKPRAIKLAIMFEQNAIYWVEQGKLYLVPALLQQDEEYLGEFHPRQIVLGQ</sequence>
<gene>
    <name evidence="1" type="ORF">EIK76_04790</name>
</gene>
<dbReference type="Proteomes" id="UP000276260">
    <property type="component" value="Unassembled WGS sequence"/>
</dbReference>
<dbReference type="EMBL" id="RRCF01000001">
    <property type="protein sequence ID" value="RRJ23391.1"/>
    <property type="molecule type" value="Genomic_DNA"/>
</dbReference>
<organism evidence="1 2">
    <name type="scientific">Rheinheimera mesophila</name>
    <dbReference type="NCBI Taxonomy" id="1547515"/>
    <lineage>
        <taxon>Bacteria</taxon>
        <taxon>Pseudomonadati</taxon>
        <taxon>Pseudomonadota</taxon>
        <taxon>Gammaproteobacteria</taxon>
        <taxon>Chromatiales</taxon>
        <taxon>Chromatiaceae</taxon>
        <taxon>Rheinheimera</taxon>
    </lineage>
</organism>
<name>A0A3P3QQ58_9GAMM</name>
<keyword evidence="2" id="KW-1185">Reference proteome</keyword>
<evidence type="ECO:0000313" key="2">
    <source>
        <dbReference type="Proteomes" id="UP000276260"/>
    </source>
</evidence>
<reference evidence="1 2" key="1">
    <citation type="submission" date="2018-11" db="EMBL/GenBank/DDBJ databases">
        <title>Draft genome analysis of Rheinheimera mesophila isolated from an industrial waste site.</title>
        <authorList>
            <person name="Yu Q."/>
            <person name="Qi Y."/>
            <person name="Zhang H."/>
            <person name="Lu Y."/>
            <person name="Pu J."/>
        </authorList>
    </citation>
    <scope>NUCLEOTIDE SEQUENCE [LARGE SCALE GENOMIC DNA]</scope>
    <source>
        <strain evidence="1 2">IITR13</strain>
    </source>
</reference>
<accession>A0A3P3QQ58</accession>
<proteinExistence type="predicted"/>
<dbReference type="OrthoDB" id="5604578at2"/>
<dbReference type="RefSeq" id="WP_046521254.1">
    <property type="nucleotide sequence ID" value="NZ_LAVS01000091.1"/>
</dbReference>
<evidence type="ECO:0000313" key="1">
    <source>
        <dbReference type="EMBL" id="RRJ23391.1"/>
    </source>
</evidence>
<dbReference type="AlphaFoldDB" id="A0A3P3QQ58"/>
<protein>
    <submittedName>
        <fullName evidence="1">DUF3293 domain-containing protein</fullName>
    </submittedName>
</protein>
<comment type="caution">
    <text evidence="1">The sequence shown here is derived from an EMBL/GenBank/DDBJ whole genome shotgun (WGS) entry which is preliminary data.</text>
</comment>
<dbReference type="Pfam" id="PF11697">
    <property type="entry name" value="DUF3293"/>
    <property type="match status" value="1"/>
</dbReference>
<dbReference type="InterPro" id="IPR021710">
    <property type="entry name" value="DUF3293"/>
</dbReference>